<proteinExistence type="predicted"/>
<evidence type="ECO:0000313" key="2">
    <source>
        <dbReference type="Proteomes" id="UP001164653"/>
    </source>
</evidence>
<gene>
    <name evidence="1" type="ORF">ON006_09380</name>
</gene>
<dbReference type="EMBL" id="CP112998">
    <property type="protein sequence ID" value="WAC14156.1"/>
    <property type="molecule type" value="Genomic_DNA"/>
</dbReference>
<dbReference type="AlphaFoldDB" id="A0A9E8NGH6"/>
<evidence type="ECO:0000313" key="1">
    <source>
        <dbReference type="EMBL" id="WAC14156.1"/>
    </source>
</evidence>
<dbReference type="RefSeq" id="WP_244825173.1">
    <property type="nucleotide sequence ID" value="NZ_CP112998.1"/>
</dbReference>
<accession>A0A9E8NGH6</accession>
<protein>
    <submittedName>
        <fullName evidence="1">Uncharacterized protein</fullName>
    </submittedName>
</protein>
<name>A0A9E8NGH6_9BACT</name>
<reference evidence="1" key="1">
    <citation type="submission" date="2022-11" db="EMBL/GenBank/DDBJ databases">
        <title>Dyadobacter pollutisoli sp. nov., isolated from plastic dumped soil.</title>
        <authorList>
            <person name="Kim J.M."/>
            <person name="Kim K.R."/>
            <person name="Lee J.K."/>
            <person name="Hao L."/>
            <person name="Jeon C.O."/>
        </authorList>
    </citation>
    <scope>NUCLEOTIDE SEQUENCE</scope>
    <source>
        <strain evidence="1">U1</strain>
    </source>
</reference>
<dbReference type="Proteomes" id="UP001164653">
    <property type="component" value="Chromosome"/>
</dbReference>
<organism evidence="1 2">
    <name type="scientific">Dyadobacter pollutisoli</name>
    <dbReference type="NCBI Taxonomy" id="2910158"/>
    <lineage>
        <taxon>Bacteria</taxon>
        <taxon>Pseudomonadati</taxon>
        <taxon>Bacteroidota</taxon>
        <taxon>Cytophagia</taxon>
        <taxon>Cytophagales</taxon>
        <taxon>Spirosomataceae</taxon>
        <taxon>Dyadobacter</taxon>
    </lineage>
</organism>
<sequence length="293" mass="33522">MKSEQHFQEPICNWLESIGFRCEEMAGSVPEIGRIKIFSGNDYVMQLILVHLGTWLNEDLPKKMQTTFELMTIERAAGNQCVVVWEDYWISKPEIVQSRLSAMLGRSYKIPARLTIARRIEKKDAVSFLESNHLNGSVMSKFRYGLFLPSRYYRVLAADFEAYRGGDELLVAVATFSHPRIFNQEGETVRSYELIRFASLLHTNVMGGLDKLLNVFVKDRQPDDIMTYADLEWSEGASYRKLGFEMKGRTPPIAFNLDVNTMTRTSKSTDSEGQVTVYNAGSIKYVKPFEYAS</sequence>
<keyword evidence="2" id="KW-1185">Reference proteome</keyword>
<dbReference type="KEGG" id="dpf:ON006_09380"/>